<sequence length="315" mass="34398">MFTPAAKRRRVDVANETLRKPFKSPMVRDREAGPDTAAEDGAAPSPPPKPNWETRADSDSGAGPGSTTAASVATRPRPVGLQAVTPAKQMGAPSRRPFSVPRPQLHPGASPSPTRGVLHGTGSVAKGGASMPGSSKVTREAEGREEIIRQAGRIRSAGEGETDEELVGLIEKWRAAGRIAAEEVFEGSRERVEGMGGLKGMRKAQREDGVRFAKRMREEEKHDEERRRGRVDADGYVEEEGEREQSPRELRVNDDGGEVCEDDEEVEVSTTRTGDGEERGANDRQEFTMGTMLRSMNIDFDIIGYDEDAGWWRDG</sequence>
<feature type="compositionally biased region" description="Basic and acidic residues" evidence="1">
    <location>
        <begin position="137"/>
        <end position="148"/>
    </location>
</feature>
<evidence type="ECO:0000313" key="3">
    <source>
        <dbReference type="EMBL" id="OBR10082.1"/>
    </source>
</evidence>
<dbReference type="PANTHER" id="PTHR28527:SF1">
    <property type="entry name" value="SWI5-DEPENDENT RECOMBINATION DNA REPAIR PROTEIN 1"/>
    <property type="match status" value="1"/>
</dbReference>
<accession>H1W5F2</accession>
<gene>
    <name evidence="2" type="ORF">CH063_15993</name>
    <name evidence="3" type="ORF">CH63R_05774</name>
</gene>
<dbReference type="GO" id="GO:0006310">
    <property type="term" value="P:DNA recombination"/>
    <property type="evidence" value="ECO:0007669"/>
    <property type="project" value="TreeGrafter"/>
</dbReference>
<keyword evidence="5" id="KW-1185">Reference proteome</keyword>
<feature type="region of interest" description="Disordered" evidence="1">
    <location>
        <begin position="196"/>
        <end position="285"/>
    </location>
</feature>
<feature type="compositionally biased region" description="Basic and acidic residues" evidence="1">
    <location>
        <begin position="274"/>
        <end position="285"/>
    </location>
</feature>
<feature type="compositionally biased region" description="Basic and acidic residues" evidence="1">
    <location>
        <begin position="243"/>
        <end position="254"/>
    </location>
</feature>
<dbReference type="KEGG" id="chig:CH63R_05774"/>
<organism evidence="2 4">
    <name type="scientific">Colletotrichum higginsianum (strain IMI 349063)</name>
    <name type="common">Crucifer anthracnose fungus</name>
    <dbReference type="NCBI Taxonomy" id="759273"/>
    <lineage>
        <taxon>Eukaryota</taxon>
        <taxon>Fungi</taxon>
        <taxon>Dikarya</taxon>
        <taxon>Ascomycota</taxon>
        <taxon>Pezizomycotina</taxon>
        <taxon>Sordariomycetes</taxon>
        <taxon>Hypocreomycetidae</taxon>
        <taxon>Glomerellales</taxon>
        <taxon>Glomerellaceae</taxon>
        <taxon>Colletotrichum</taxon>
        <taxon>Colletotrichum destructivum species complex</taxon>
    </lineage>
</organism>
<reference evidence="4" key="2">
    <citation type="journal article" date="2012" name="Nat. Genet.">
        <title>Lifestyle transitions in plant pathogenic Colletotrichum fungi deciphered by genome and transcriptome analyses.</title>
        <authorList>
            <person name="O'Connell R.J."/>
            <person name="Thon M.R."/>
            <person name="Hacquard S."/>
            <person name="Amyotte S.G."/>
            <person name="Kleemann J."/>
            <person name="Torres M.F."/>
            <person name="Damm U."/>
            <person name="Buiate E.A."/>
            <person name="Epstein L."/>
            <person name="Alkan N."/>
            <person name="Altmueller J."/>
            <person name="Alvarado-Balderrama L."/>
            <person name="Bauser C.A."/>
            <person name="Becker C."/>
            <person name="Birren B.W."/>
            <person name="Chen Z."/>
            <person name="Choi J."/>
            <person name="Crouch J.A."/>
            <person name="Duvick J.P."/>
            <person name="Farman M.A."/>
            <person name="Gan P."/>
            <person name="Heiman D."/>
            <person name="Henrissat B."/>
            <person name="Howard R.J."/>
            <person name="Kabbage M."/>
            <person name="Koch C."/>
            <person name="Kracher B."/>
            <person name="Kubo Y."/>
            <person name="Law A.D."/>
            <person name="Lebrun M.-H."/>
            <person name="Lee Y.-H."/>
            <person name="Miyara I."/>
            <person name="Moore N."/>
            <person name="Neumann U."/>
            <person name="Nordstroem K."/>
            <person name="Panaccione D.G."/>
            <person name="Panstruga R."/>
            <person name="Place M."/>
            <person name="Proctor R.H."/>
            <person name="Prusky D."/>
            <person name="Rech G."/>
            <person name="Reinhardt R."/>
            <person name="Rollins J.A."/>
            <person name="Rounsley S."/>
            <person name="Schardl C.L."/>
            <person name="Schwartz D.C."/>
            <person name="Shenoy N."/>
            <person name="Shirasu K."/>
            <person name="Sikhakolli U.R."/>
            <person name="Stueber K."/>
            <person name="Sukno S.A."/>
            <person name="Sweigard J.A."/>
            <person name="Takano Y."/>
            <person name="Takahara H."/>
            <person name="Trail F."/>
            <person name="van der Does H.C."/>
            <person name="Voll L.M."/>
            <person name="Will I."/>
            <person name="Young S."/>
            <person name="Zeng Q."/>
            <person name="Zhang J."/>
            <person name="Zhou S."/>
            <person name="Dickman M.B."/>
            <person name="Schulze-Lefert P."/>
            <person name="Ver Loren van Themaat E."/>
            <person name="Ma L.-J."/>
            <person name="Vaillancourt L.J."/>
        </authorList>
    </citation>
    <scope>NUCLEOTIDE SEQUENCE [LARGE SCALE GENOMIC DNA]</scope>
    <source>
        <strain evidence="4">IMI 349063</strain>
    </source>
</reference>
<reference evidence="5" key="4">
    <citation type="journal article" date="2017" name="BMC Genomics">
        <title>Gapless genome assembly of Colletotrichum higginsianum reveals chromosome structure and association of transposable elements with secondary metabolite gene clusters.</title>
        <authorList>
            <person name="Dallery J.-F."/>
            <person name="Lapalu N."/>
            <person name="Zampounis A."/>
            <person name="Pigne S."/>
            <person name="Luyten I."/>
            <person name="Amselem J."/>
            <person name="Wittenberg A.H.J."/>
            <person name="Zhou S."/>
            <person name="de Queiroz M.V."/>
            <person name="Robin G.P."/>
            <person name="Auger A."/>
            <person name="Hainaut M."/>
            <person name="Henrissat B."/>
            <person name="Kim K.-T."/>
            <person name="Lee Y.-H."/>
            <person name="Lespinet O."/>
            <person name="Schwartz D.C."/>
            <person name="Thon M.R."/>
            <person name="O'Connell R.J."/>
        </authorList>
    </citation>
    <scope>NUCLEOTIDE SEQUENCE [LARGE SCALE GENOMIC DNA]</scope>
    <source>
        <strain evidence="5">IMI 349063</strain>
    </source>
</reference>
<name>H1W5F2_COLHI</name>
<feature type="compositionally biased region" description="Acidic residues" evidence="1">
    <location>
        <begin position="255"/>
        <end position="267"/>
    </location>
</feature>
<evidence type="ECO:0000313" key="2">
    <source>
        <dbReference type="EMBL" id="CCF47716.1"/>
    </source>
</evidence>
<dbReference type="eggNOG" id="ENOG502SAMI">
    <property type="taxonomic scope" value="Eukaryota"/>
</dbReference>
<dbReference type="RefSeq" id="XP_018158599.1">
    <property type="nucleotide sequence ID" value="XM_018300749.1"/>
</dbReference>
<dbReference type="HOGENOM" id="CLU_045012_0_0_1"/>
<feature type="compositionally biased region" description="Basic residues" evidence="1">
    <location>
        <begin position="1"/>
        <end position="10"/>
    </location>
</feature>
<reference evidence="2" key="1">
    <citation type="submission" date="2011-12" db="EMBL/GenBank/DDBJ databases">
        <title>The genome sequence of Colletotrichum higginsianum IMI 34906.</title>
        <authorList>
            <person name="Ma L.-J."/>
            <person name="O'Connell R."/>
            <person name="van Themaat E.V.L."/>
            <person name="Stueber K."/>
            <person name="Young S.K."/>
            <person name="Zeng Q."/>
            <person name="Gargeya S."/>
            <person name="Fitzgerald M."/>
            <person name="Haas B."/>
            <person name="Abouelleil A."/>
            <person name="Alvarado L."/>
            <person name="Arachchi H.M."/>
            <person name="Berlin A."/>
            <person name="Chapman S.B."/>
            <person name="Gearin G."/>
            <person name="Goldberg J."/>
            <person name="Griggs A."/>
            <person name="Gujja S."/>
            <person name="Hansen M."/>
            <person name="Heiman D."/>
            <person name="Howarth C."/>
            <person name="Larimer J."/>
            <person name="Lui A."/>
            <person name="MacDonald P.J.P."/>
            <person name="McCowen C."/>
            <person name="Montmayeur A."/>
            <person name="Murphy C."/>
            <person name="Neiman D."/>
            <person name="Pearson M."/>
            <person name="Priest M."/>
            <person name="Roberts A."/>
            <person name="Saif S."/>
            <person name="Shea T."/>
            <person name="Sisk P."/>
            <person name="Stolte C."/>
            <person name="Sykes S."/>
            <person name="Wortman J."/>
            <person name="Nusbaum C."/>
            <person name="Birren B."/>
        </authorList>
    </citation>
    <scope>NUCLEOTIDE SEQUENCE</scope>
    <source>
        <strain evidence="2">IMI 349063</strain>
    </source>
</reference>
<reference evidence="3" key="3">
    <citation type="submission" date="2016-02" db="EMBL/GenBank/DDBJ databases">
        <title>Resequencing and annotation of the Colletotrichum higginsianum genome.</title>
        <authorList>
            <person name="O'Connell R."/>
            <person name="Zambounis A."/>
            <person name="Thon M."/>
            <person name="Dallery J.-F."/>
        </authorList>
    </citation>
    <scope>NUCLEOTIDE SEQUENCE [LARGE SCALE GENOMIC DNA]</scope>
    <source>
        <strain evidence="3">IMI 349063</strain>
    </source>
</reference>
<dbReference type="EMBL" id="CACQ02010058">
    <property type="protein sequence ID" value="CCF47716.1"/>
    <property type="molecule type" value="Genomic_DNA"/>
</dbReference>
<feature type="compositionally biased region" description="Basic and acidic residues" evidence="1">
    <location>
        <begin position="204"/>
        <end position="233"/>
    </location>
</feature>
<dbReference type="PANTHER" id="PTHR28527">
    <property type="entry name" value="MATING-TYPE SWITCHING PROTEIN SWI2-RELATED"/>
    <property type="match status" value="1"/>
</dbReference>
<evidence type="ECO:0000256" key="1">
    <source>
        <dbReference type="SAM" id="MobiDB-lite"/>
    </source>
</evidence>
<dbReference type="VEuPathDB" id="FungiDB:CH63R_05774"/>
<dbReference type="EMBL" id="LTAN01000004">
    <property type="protein sequence ID" value="OBR10082.1"/>
    <property type="molecule type" value="Genomic_DNA"/>
</dbReference>
<dbReference type="OrthoDB" id="27934at2759"/>
<dbReference type="Proteomes" id="UP000092177">
    <property type="component" value="Chromosome 4"/>
</dbReference>
<protein>
    <submittedName>
        <fullName evidence="2">DNA repair protein Dds20/Mei5</fullName>
    </submittedName>
</protein>
<dbReference type="Proteomes" id="UP000007174">
    <property type="component" value="Unassembled WGS sequence"/>
</dbReference>
<feature type="region of interest" description="Disordered" evidence="1">
    <location>
        <begin position="1"/>
        <end position="164"/>
    </location>
</feature>
<dbReference type="Gene3D" id="6.10.140.1020">
    <property type="match status" value="1"/>
</dbReference>
<dbReference type="GeneID" id="28864856"/>
<evidence type="ECO:0000313" key="5">
    <source>
        <dbReference type="Proteomes" id="UP000092177"/>
    </source>
</evidence>
<evidence type="ECO:0000313" key="4">
    <source>
        <dbReference type="Proteomes" id="UP000007174"/>
    </source>
</evidence>
<proteinExistence type="predicted"/>
<dbReference type="STRING" id="759273.H1W5F2"/>
<dbReference type="AlphaFoldDB" id="H1W5F2"/>